<keyword evidence="3" id="KW-1185">Reference proteome</keyword>
<proteinExistence type="predicted"/>
<organism evidence="2 3">
    <name type="scientific">Pontibacter cellulosilyticus</name>
    <dbReference type="NCBI Taxonomy" id="1720253"/>
    <lineage>
        <taxon>Bacteria</taxon>
        <taxon>Pseudomonadati</taxon>
        <taxon>Bacteroidota</taxon>
        <taxon>Cytophagia</taxon>
        <taxon>Cytophagales</taxon>
        <taxon>Hymenobacteraceae</taxon>
        <taxon>Pontibacter</taxon>
    </lineage>
</organism>
<gene>
    <name evidence="2" type="ORF">H8S84_07260</name>
</gene>
<evidence type="ECO:0000256" key="1">
    <source>
        <dbReference type="SAM" id="Phobius"/>
    </source>
</evidence>
<dbReference type="RefSeq" id="WP_187066558.1">
    <property type="nucleotide sequence ID" value="NZ_JACRVF010000001.1"/>
</dbReference>
<feature type="transmembrane region" description="Helical" evidence="1">
    <location>
        <begin position="33"/>
        <end position="53"/>
    </location>
</feature>
<keyword evidence="1" id="KW-1133">Transmembrane helix</keyword>
<dbReference type="EMBL" id="JACRVF010000001">
    <property type="protein sequence ID" value="MBC5992627.1"/>
    <property type="molecule type" value="Genomic_DNA"/>
</dbReference>
<evidence type="ECO:0000313" key="3">
    <source>
        <dbReference type="Proteomes" id="UP000603640"/>
    </source>
</evidence>
<reference evidence="2" key="1">
    <citation type="submission" date="2020-08" db="EMBL/GenBank/DDBJ databases">
        <title>Pontibacter sp. SD6 16S ribosomal RNA gene Genome sequencing and assembly.</title>
        <authorList>
            <person name="Kang M."/>
        </authorList>
    </citation>
    <scope>NUCLEOTIDE SEQUENCE</scope>
    <source>
        <strain evidence="2">SD6</strain>
    </source>
</reference>
<dbReference type="AlphaFoldDB" id="A0A923N852"/>
<name>A0A923N852_9BACT</name>
<evidence type="ECO:0000313" key="2">
    <source>
        <dbReference type="EMBL" id="MBC5992627.1"/>
    </source>
</evidence>
<keyword evidence="1" id="KW-0472">Membrane</keyword>
<protein>
    <submittedName>
        <fullName evidence="2">Uncharacterized protein</fullName>
    </submittedName>
</protein>
<keyword evidence="1" id="KW-0812">Transmembrane</keyword>
<comment type="caution">
    <text evidence="2">The sequence shown here is derived from an EMBL/GenBank/DDBJ whole genome shotgun (WGS) entry which is preliminary data.</text>
</comment>
<dbReference type="Proteomes" id="UP000603640">
    <property type="component" value="Unassembled WGS sequence"/>
</dbReference>
<accession>A0A923N852</accession>
<sequence>MPLISIIAVPNTNMHQPTAIATTLTLPNSLGQLLLSAAYSYCLSVYSYWSYYYRYYRNC</sequence>